<dbReference type="PANTHER" id="PTHR43531:SF14">
    <property type="entry name" value="METHYL-ACCEPTING CHEMOTAXIS PROTEIN I-RELATED"/>
    <property type="match status" value="1"/>
</dbReference>
<dbReference type="Proteomes" id="UP001595640">
    <property type="component" value="Unassembled WGS sequence"/>
</dbReference>
<dbReference type="SMART" id="SM00304">
    <property type="entry name" value="HAMP"/>
    <property type="match status" value="1"/>
</dbReference>
<sequence>MTDINATMAEAEALAAKKIRYAVWVAVLVGVAMFGGVAIIAILLVRRTVQPIRRTADAMKDIANGQGDLTRRLRVESKDEIDELATQFNAFVERMQRTLRDVRASTHSIHRATGEIAQSSEELATRTDQAAANLQETSASMEEITSTVNQSSESAQQANQLVQSTADVARQGEAAMSQVEKTMEDINASAAKISDIITMID</sequence>
<dbReference type="PROSITE" id="PS50885">
    <property type="entry name" value="HAMP"/>
    <property type="match status" value="1"/>
</dbReference>
<dbReference type="PROSITE" id="PS50111">
    <property type="entry name" value="CHEMOTAXIS_TRANSDUC_2"/>
    <property type="match status" value="1"/>
</dbReference>
<feature type="domain" description="Methyl-accepting transducer" evidence="5">
    <location>
        <begin position="105"/>
        <end position="201"/>
    </location>
</feature>
<keyword evidence="3" id="KW-0807">Transducer</keyword>
<dbReference type="InterPro" id="IPR003660">
    <property type="entry name" value="HAMP_dom"/>
</dbReference>
<name>A0ABV7M311_9GAMM</name>
<dbReference type="CDD" id="cd06225">
    <property type="entry name" value="HAMP"/>
    <property type="match status" value="1"/>
</dbReference>
<protein>
    <submittedName>
        <fullName evidence="7">HAMP domain-containing protein</fullName>
    </submittedName>
</protein>
<dbReference type="Gene3D" id="1.10.287.950">
    <property type="entry name" value="Methyl-accepting chemotaxis protein"/>
    <property type="match status" value="1"/>
</dbReference>
<keyword evidence="8" id="KW-1185">Reference proteome</keyword>
<evidence type="ECO:0000256" key="2">
    <source>
        <dbReference type="ARBA" id="ARBA00029447"/>
    </source>
</evidence>
<proteinExistence type="inferred from homology"/>
<evidence type="ECO:0000313" key="8">
    <source>
        <dbReference type="Proteomes" id="UP001595640"/>
    </source>
</evidence>
<organism evidence="7 8">
    <name type="scientific">Modicisalibacter luteus</name>
    <dbReference type="NCBI Taxonomy" id="453962"/>
    <lineage>
        <taxon>Bacteria</taxon>
        <taxon>Pseudomonadati</taxon>
        <taxon>Pseudomonadota</taxon>
        <taxon>Gammaproteobacteria</taxon>
        <taxon>Oceanospirillales</taxon>
        <taxon>Halomonadaceae</taxon>
        <taxon>Modicisalibacter</taxon>
    </lineage>
</organism>
<keyword evidence="4" id="KW-0812">Transmembrane</keyword>
<dbReference type="Pfam" id="PF00672">
    <property type="entry name" value="HAMP"/>
    <property type="match status" value="1"/>
</dbReference>
<keyword evidence="4" id="KW-0472">Membrane</keyword>
<evidence type="ECO:0000256" key="4">
    <source>
        <dbReference type="SAM" id="Phobius"/>
    </source>
</evidence>
<feature type="domain" description="HAMP" evidence="6">
    <location>
        <begin position="46"/>
        <end position="100"/>
    </location>
</feature>
<dbReference type="EMBL" id="JBHRUH010000028">
    <property type="protein sequence ID" value="MFC3292910.1"/>
    <property type="molecule type" value="Genomic_DNA"/>
</dbReference>
<evidence type="ECO:0000313" key="7">
    <source>
        <dbReference type="EMBL" id="MFC3292910.1"/>
    </source>
</evidence>
<accession>A0ABV7M311</accession>
<evidence type="ECO:0000259" key="5">
    <source>
        <dbReference type="PROSITE" id="PS50111"/>
    </source>
</evidence>
<dbReference type="InterPro" id="IPR051310">
    <property type="entry name" value="MCP_chemotaxis"/>
</dbReference>
<feature type="transmembrane region" description="Helical" evidence="4">
    <location>
        <begin position="21"/>
        <end position="45"/>
    </location>
</feature>
<reference evidence="8" key="1">
    <citation type="journal article" date="2019" name="Int. J. Syst. Evol. Microbiol.">
        <title>The Global Catalogue of Microorganisms (GCM) 10K type strain sequencing project: providing services to taxonomists for standard genome sequencing and annotation.</title>
        <authorList>
            <consortium name="The Broad Institute Genomics Platform"/>
            <consortium name="The Broad Institute Genome Sequencing Center for Infectious Disease"/>
            <person name="Wu L."/>
            <person name="Ma J."/>
        </authorList>
    </citation>
    <scope>NUCLEOTIDE SEQUENCE [LARGE SCALE GENOMIC DNA]</scope>
    <source>
        <strain evidence="8">KCTC 12847</strain>
    </source>
</reference>
<evidence type="ECO:0000259" key="6">
    <source>
        <dbReference type="PROSITE" id="PS50885"/>
    </source>
</evidence>
<evidence type="ECO:0000256" key="3">
    <source>
        <dbReference type="PROSITE-ProRule" id="PRU00284"/>
    </source>
</evidence>
<dbReference type="SUPFAM" id="SSF58104">
    <property type="entry name" value="Methyl-accepting chemotaxis protein (MCP) signaling domain"/>
    <property type="match status" value="1"/>
</dbReference>
<dbReference type="RefSeq" id="WP_308428069.1">
    <property type="nucleotide sequence ID" value="NZ_BMXD01000024.1"/>
</dbReference>
<evidence type="ECO:0000256" key="1">
    <source>
        <dbReference type="ARBA" id="ARBA00022481"/>
    </source>
</evidence>
<keyword evidence="1" id="KW-0488">Methylation</keyword>
<comment type="similarity">
    <text evidence="2">Belongs to the methyl-accepting chemotaxis (MCP) protein family.</text>
</comment>
<keyword evidence="4" id="KW-1133">Transmembrane helix</keyword>
<gene>
    <name evidence="7" type="ORF">ACFOEI_12630</name>
</gene>
<comment type="caution">
    <text evidence="7">The sequence shown here is derived from an EMBL/GenBank/DDBJ whole genome shotgun (WGS) entry which is preliminary data.</text>
</comment>
<dbReference type="InterPro" id="IPR004089">
    <property type="entry name" value="MCPsignal_dom"/>
</dbReference>
<dbReference type="PANTHER" id="PTHR43531">
    <property type="entry name" value="PROTEIN ICFG"/>
    <property type="match status" value="1"/>
</dbReference>